<evidence type="ECO:0000256" key="4">
    <source>
        <dbReference type="PROSITE-ProRule" id="PRU00335"/>
    </source>
</evidence>
<dbReference type="PANTHER" id="PTHR30055">
    <property type="entry name" value="HTH-TYPE TRANSCRIPTIONAL REGULATOR RUTR"/>
    <property type="match status" value="1"/>
</dbReference>
<evidence type="ECO:0000259" key="5">
    <source>
        <dbReference type="PROSITE" id="PS50977"/>
    </source>
</evidence>
<organism evidence="6 7">
    <name type="scientific">Sneathiella litorea</name>
    <dbReference type="NCBI Taxonomy" id="2606216"/>
    <lineage>
        <taxon>Bacteria</taxon>
        <taxon>Pseudomonadati</taxon>
        <taxon>Pseudomonadota</taxon>
        <taxon>Alphaproteobacteria</taxon>
        <taxon>Sneathiellales</taxon>
        <taxon>Sneathiellaceae</taxon>
        <taxon>Sneathiella</taxon>
    </lineage>
</organism>
<dbReference type="Gene3D" id="1.10.357.10">
    <property type="entry name" value="Tetracycline Repressor, domain 2"/>
    <property type="match status" value="1"/>
</dbReference>
<dbReference type="EMBL" id="WTUW01000002">
    <property type="protein sequence ID" value="MZR31547.1"/>
    <property type="molecule type" value="Genomic_DNA"/>
</dbReference>
<accession>A0A6L8WBQ2</accession>
<dbReference type="InterPro" id="IPR009057">
    <property type="entry name" value="Homeodomain-like_sf"/>
</dbReference>
<dbReference type="PANTHER" id="PTHR30055:SF234">
    <property type="entry name" value="HTH-TYPE TRANSCRIPTIONAL REGULATOR BETI"/>
    <property type="match status" value="1"/>
</dbReference>
<proteinExistence type="predicted"/>
<feature type="domain" description="HTH tetR-type" evidence="5">
    <location>
        <begin position="32"/>
        <end position="92"/>
    </location>
</feature>
<evidence type="ECO:0000256" key="1">
    <source>
        <dbReference type="ARBA" id="ARBA00023015"/>
    </source>
</evidence>
<sequence length="247" mass="28867">MNMEKYSNIKTFSLTDFLVEHSQNVKGKRKRYRTRAKILMATALEMERVGFENMTVDGIVETVDMARGTFYLYFENRAEAAKAVIRRYEALRRRIRPRNSTAPSIYEKILEYNLYYIGVYARNAGLLAGREMLMREAPEQNLRRDQMDDRWARVVMRDLYTRNCITKEDLENPATKLMVRTAISMADDLLRETFVYKSPSMAEFAKDEKLVAEVVSLAWYRILYGKTPDLKLLDKTRSFAENTSKAG</sequence>
<feature type="DNA-binding region" description="H-T-H motif" evidence="4">
    <location>
        <begin position="55"/>
        <end position="74"/>
    </location>
</feature>
<evidence type="ECO:0000313" key="7">
    <source>
        <dbReference type="Proteomes" id="UP000476030"/>
    </source>
</evidence>
<keyword evidence="2 4" id="KW-0238">DNA-binding</keyword>
<dbReference type="Pfam" id="PF00440">
    <property type="entry name" value="TetR_N"/>
    <property type="match status" value="1"/>
</dbReference>
<protein>
    <submittedName>
        <fullName evidence="6">TetR family transcriptional regulator</fullName>
    </submittedName>
</protein>
<dbReference type="Proteomes" id="UP000476030">
    <property type="component" value="Unassembled WGS sequence"/>
</dbReference>
<reference evidence="6 7" key="1">
    <citation type="submission" date="2019-12" db="EMBL/GenBank/DDBJ databases">
        <title>Snethiella sp. nov. sp. isolated from sea sand.</title>
        <authorList>
            <person name="Kim J."/>
            <person name="Jeong S.E."/>
            <person name="Jung H.S."/>
            <person name="Jeon C.O."/>
        </authorList>
    </citation>
    <scope>NUCLEOTIDE SEQUENCE [LARGE SCALE GENOMIC DNA]</scope>
    <source>
        <strain evidence="6 7">DP05</strain>
    </source>
</reference>
<evidence type="ECO:0000256" key="2">
    <source>
        <dbReference type="ARBA" id="ARBA00023125"/>
    </source>
</evidence>
<name>A0A6L8WBQ2_9PROT</name>
<dbReference type="GO" id="GO:0000976">
    <property type="term" value="F:transcription cis-regulatory region binding"/>
    <property type="evidence" value="ECO:0007669"/>
    <property type="project" value="TreeGrafter"/>
</dbReference>
<dbReference type="SUPFAM" id="SSF46689">
    <property type="entry name" value="Homeodomain-like"/>
    <property type="match status" value="1"/>
</dbReference>
<dbReference type="PROSITE" id="PS50977">
    <property type="entry name" value="HTH_TETR_2"/>
    <property type="match status" value="1"/>
</dbReference>
<gene>
    <name evidence="6" type="ORF">GQE98_12975</name>
</gene>
<dbReference type="InterPro" id="IPR050109">
    <property type="entry name" value="HTH-type_TetR-like_transc_reg"/>
</dbReference>
<comment type="caution">
    <text evidence="6">The sequence shown here is derived from an EMBL/GenBank/DDBJ whole genome shotgun (WGS) entry which is preliminary data.</text>
</comment>
<keyword evidence="3" id="KW-0804">Transcription</keyword>
<keyword evidence="7" id="KW-1185">Reference proteome</keyword>
<dbReference type="AlphaFoldDB" id="A0A6L8WBQ2"/>
<evidence type="ECO:0000313" key="6">
    <source>
        <dbReference type="EMBL" id="MZR31547.1"/>
    </source>
</evidence>
<evidence type="ECO:0000256" key="3">
    <source>
        <dbReference type="ARBA" id="ARBA00023163"/>
    </source>
</evidence>
<keyword evidence="1" id="KW-0805">Transcription regulation</keyword>
<dbReference type="GO" id="GO:0003700">
    <property type="term" value="F:DNA-binding transcription factor activity"/>
    <property type="evidence" value="ECO:0007669"/>
    <property type="project" value="TreeGrafter"/>
</dbReference>
<dbReference type="InterPro" id="IPR001647">
    <property type="entry name" value="HTH_TetR"/>
</dbReference>